<accession>A0ABT5RSN1</accession>
<dbReference type="InterPro" id="IPR038257">
    <property type="entry name" value="CRISPR-assoc_Cas3_HD_sf"/>
</dbReference>
<dbReference type="PROSITE" id="PS51643">
    <property type="entry name" value="HD_CAS3"/>
    <property type="match status" value="1"/>
</dbReference>
<dbReference type="InterPro" id="IPR013395">
    <property type="entry name" value="CRISPR-assoc_Cas3_yers"/>
</dbReference>
<evidence type="ECO:0000259" key="9">
    <source>
        <dbReference type="PROSITE" id="PS51643"/>
    </source>
</evidence>
<comment type="caution">
    <text evidence="10">The sequence shown here is derived from an EMBL/GenBank/DDBJ whole genome shotgun (WGS) entry which is preliminary data.</text>
</comment>
<gene>
    <name evidence="10" type="primary">cas3f</name>
    <name evidence="10" type="ORF">OIN59_04570</name>
</gene>
<comment type="similarity">
    <text evidence="1">In the N-terminal section; belongs to the CRISPR-associated nuclease Cas3-HD family.</text>
</comment>
<dbReference type="InterPro" id="IPR048823">
    <property type="entry name" value="Cas3_I-F_Cas2"/>
</dbReference>
<organism evidence="10 11">
    <name type="scientific">Acidovorax benzenivorans</name>
    <dbReference type="NCBI Taxonomy" id="2987520"/>
    <lineage>
        <taxon>Bacteria</taxon>
        <taxon>Pseudomonadati</taxon>
        <taxon>Pseudomonadota</taxon>
        <taxon>Betaproteobacteria</taxon>
        <taxon>Burkholderiales</taxon>
        <taxon>Comamonadaceae</taxon>
        <taxon>Acidovorax</taxon>
    </lineage>
</organism>
<dbReference type="InterPro" id="IPR048824">
    <property type="entry name" value="Cas3-like_C"/>
</dbReference>
<proteinExistence type="inferred from homology"/>
<dbReference type="Proteomes" id="UP001148932">
    <property type="component" value="Unassembled WGS sequence"/>
</dbReference>
<keyword evidence="3" id="KW-0479">Metal-binding</keyword>
<dbReference type="EMBL" id="JAPCKI010000002">
    <property type="protein sequence ID" value="MDD2176696.1"/>
    <property type="molecule type" value="Genomic_DNA"/>
</dbReference>
<sequence>MNVLFISQCNKRALAETRRILDQFAERRGERTWQTPITQAGLDTVRKLLRQTARKNTAVACHWIRGRDHSELLWVVGDASQFNDQGAVPTNTTASNVLRAGDENAWHHLPLMTALAALAALLHDLGKATQAFQDKLKNVGVRERNHYRHEWVSVRLFQAFVGQDDDDGWLQRLAACAEAEGDAQAFETPWLDHAGGRLLRDGLDEPQASQRLPFARLPPLAQAVTWLVFTHHRLPCLPVKQAQGMDAEDQEDSRHTYRRFGARPSFINTSELNDVLLRVSADWNEPREHAEPATVRAHWHFPHGLPVITPAWRKQAARYARKLLDLSQAPGQDTVLHDPFAMHVARLCLMLADHHYSSLTDKTVRTPYLNEGYPLYANTRSNHYQNNSCSRLLDKHQSPIFNQTLDEHLLGVQAHATLVARSLPSLTRSLPALKNHKPLKKRSADPRFAWQDKAADLAASVRARAAQQGAFIVNMASTGCGKTLGNARIMNALADPAAGMRCAFAMGLRTLTLQTGRVFQHDLQLSDEQLAIQVGGAASRALFEYWEQQAEATGSASSQALLDEAGTVLYEGNDQHPLLQRLTDDAKARALIAAPLLVCTVDHLTPATESLRGGRQIAPMLRLLTGDLVLDEPDDFDMADLPALTRLVHWAGLLGSRVLLSSATLAPALVEGLFRAYRAGRAVYQRHRSERPSEPANICCLWVDEFHQTAQDCADGAAFRKAHTQYVQKRVAKLKHAEVRRLAQIAPLPDAWHGMQKAERRKDFARLVLEQAWELHQRPHNHSTDTTTHAASEKRVSLGLIRMANIAPLYDVALAMYAADALPPALQGKVRVHLCVYHSQFPLLLRSAIEQQLDTLLNRHGAKDGQDPALQRPGLRALIDAHPEPHHLFIVLGSPVTEVGRDHDYDWAVVEPSSMRSLIQLAGRVRRHRPGAVGGVNMVVLDSNLRHFKDKSKAAFCKPGFEMDPQPPGSSDAAQNFYLHSHNLSQLMTRLVKDDEPWAVDAQPRIEVATAQYHPRRHWADLEHERMRDAMLQRSGTSKHTTAPERAAFLHWAHPGQLWLTGLLPQCQRFRYDPQQRDDVALLPDEEEETLWLHRVQDGERRYEKLYVPIHQSLCHPVPAAQLASPSVSPWPQMSLMGELAALAQARGLSLEHCAKRYATASLPESQAGWWWDERLGFTKKT</sequence>
<keyword evidence="7" id="KW-0067">ATP-binding</keyword>
<dbReference type="Pfam" id="PF21802">
    <property type="entry name" value="Cas3-like_C"/>
    <property type="match status" value="1"/>
</dbReference>
<evidence type="ECO:0000256" key="1">
    <source>
        <dbReference type="ARBA" id="ARBA00006847"/>
    </source>
</evidence>
<evidence type="ECO:0000313" key="10">
    <source>
        <dbReference type="EMBL" id="MDD2176696.1"/>
    </source>
</evidence>
<dbReference type="Pfam" id="PF22590">
    <property type="entry name" value="Cas3-like_C_2"/>
    <property type="match status" value="1"/>
</dbReference>
<evidence type="ECO:0000313" key="11">
    <source>
        <dbReference type="Proteomes" id="UP001148932"/>
    </source>
</evidence>
<dbReference type="InterPro" id="IPR054712">
    <property type="entry name" value="Cas3-like_dom"/>
</dbReference>
<keyword evidence="4" id="KW-0547">Nucleotide-binding</keyword>
<evidence type="ECO:0000256" key="5">
    <source>
        <dbReference type="ARBA" id="ARBA00022801"/>
    </source>
</evidence>
<dbReference type="Pfam" id="PF21384">
    <property type="entry name" value="Cas3_I-F_Cas2"/>
    <property type="match status" value="1"/>
</dbReference>
<comment type="similarity">
    <text evidence="2">In the central section; belongs to the CRISPR-associated helicase Cas3 family.</text>
</comment>
<protein>
    <submittedName>
        <fullName evidence="10">Type I-F CRISPR-associated helicase Cas3f</fullName>
    </submittedName>
</protein>
<feature type="domain" description="HD Cas3-type" evidence="9">
    <location>
        <begin position="102"/>
        <end position="356"/>
    </location>
</feature>
<dbReference type="Gene3D" id="1.10.3210.30">
    <property type="match status" value="1"/>
</dbReference>
<evidence type="ECO:0000256" key="3">
    <source>
        <dbReference type="ARBA" id="ARBA00022723"/>
    </source>
</evidence>
<evidence type="ECO:0000256" key="2">
    <source>
        <dbReference type="ARBA" id="ARBA00009046"/>
    </source>
</evidence>
<evidence type="ECO:0000256" key="4">
    <source>
        <dbReference type="ARBA" id="ARBA00022741"/>
    </source>
</evidence>
<reference evidence="10" key="1">
    <citation type="submission" date="2022-10" db="EMBL/GenBank/DDBJ databases">
        <title>Description of microaerobic benzene degrading bacteria.</title>
        <authorList>
            <person name="Bedics A."/>
            <person name="Tancsics A."/>
            <person name="Banerjee S."/>
        </authorList>
    </citation>
    <scope>NUCLEOTIDE SEQUENCE</scope>
    <source>
        <strain evidence="10">D2M1</strain>
    </source>
</reference>
<keyword evidence="6" id="KW-0347">Helicase</keyword>
<dbReference type="InterPro" id="IPR027417">
    <property type="entry name" value="P-loop_NTPase"/>
</dbReference>
<keyword evidence="5" id="KW-0378">Hydrolase</keyword>
<evidence type="ECO:0000256" key="8">
    <source>
        <dbReference type="ARBA" id="ARBA00023118"/>
    </source>
</evidence>
<dbReference type="SUPFAM" id="SSF52540">
    <property type="entry name" value="P-loop containing nucleoside triphosphate hydrolases"/>
    <property type="match status" value="1"/>
</dbReference>
<name>A0ABT5RSN1_9BURK</name>
<keyword evidence="8" id="KW-0051">Antiviral defense</keyword>
<dbReference type="InterPro" id="IPR006483">
    <property type="entry name" value="CRISPR-assoc_Cas3_HD"/>
</dbReference>
<keyword evidence="11" id="KW-1185">Reference proteome</keyword>
<dbReference type="RefSeq" id="WP_274107550.1">
    <property type="nucleotide sequence ID" value="NZ_JAPCKI010000002.1"/>
</dbReference>
<dbReference type="NCBIfam" id="TIGR02562">
    <property type="entry name" value="cas3_yersinia"/>
    <property type="match status" value="1"/>
</dbReference>
<evidence type="ECO:0000256" key="6">
    <source>
        <dbReference type="ARBA" id="ARBA00022806"/>
    </source>
</evidence>
<evidence type="ECO:0000256" key="7">
    <source>
        <dbReference type="ARBA" id="ARBA00022840"/>
    </source>
</evidence>